<keyword evidence="2" id="KW-1185">Reference proteome</keyword>
<dbReference type="Proteomes" id="UP000215433">
    <property type="component" value="Unassembled WGS sequence"/>
</dbReference>
<evidence type="ECO:0000313" key="1">
    <source>
        <dbReference type="EMBL" id="OXM99987.1"/>
    </source>
</evidence>
<gene>
    <name evidence="1" type="ORF">Tam10B_1745</name>
</gene>
<accession>A0A229VWI2</accession>
<sequence length="157" mass="17677">MVAALCAIGFAVMAYFWIYLPNRSVDVSHTQYEIKTGSKFTHQQIDDAIGAMLDRKWTSWKGCEISRISYDEAWSDDYLRSEHQMTIDNPGSSSSISAAIDKYGMDRVAIFRTDFQCSYGSDGSFGSGPYTGWMDTYVYDPSSPDADHGWVYIDSGY</sequence>
<organism evidence="1 2">
    <name type="scientific">Bifidobacterium vansinderenii</name>
    <dbReference type="NCBI Taxonomy" id="1984871"/>
    <lineage>
        <taxon>Bacteria</taxon>
        <taxon>Bacillati</taxon>
        <taxon>Actinomycetota</taxon>
        <taxon>Actinomycetes</taxon>
        <taxon>Bifidobacteriales</taxon>
        <taxon>Bifidobacteriaceae</taxon>
        <taxon>Bifidobacterium</taxon>
    </lineage>
</organism>
<dbReference type="AlphaFoldDB" id="A0A229VWI2"/>
<proteinExistence type="predicted"/>
<name>A0A229VWI2_9BIFI</name>
<comment type="caution">
    <text evidence="1">The sequence shown here is derived from an EMBL/GenBank/DDBJ whole genome shotgun (WGS) entry which is preliminary data.</text>
</comment>
<evidence type="ECO:0000313" key="2">
    <source>
        <dbReference type="Proteomes" id="UP000215433"/>
    </source>
</evidence>
<protein>
    <submittedName>
        <fullName evidence="1">Uncharacterized protein</fullName>
    </submittedName>
</protein>
<dbReference type="EMBL" id="NEWD01000025">
    <property type="protein sequence ID" value="OXM99987.1"/>
    <property type="molecule type" value="Genomic_DNA"/>
</dbReference>
<reference evidence="1 2" key="1">
    <citation type="submission" date="2017-05" db="EMBL/GenBank/DDBJ databases">
        <title>Bifidobacterium vansinderenii sp. nov.</title>
        <authorList>
            <person name="Lugli G.A."/>
            <person name="Duranti S."/>
            <person name="Mangifesta M."/>
        </authorList>
    </citation>
    <scope>NUCLEOTIDE SEQUENCE [LARGE SCALE GENOMIC DNA]</scope>
    <source>
        <strain evidence="1 2">Tam10B</strain>
    </source>
</reference>